<accession>A0ABY8EAY5</accession>
<evidence type="ECO:0000313" key="2">
    <source>
        <dbReference type="Proteomes" id="UP001222800"/>
    </source>
</evidence>
<name>A0ABY8EAY5_9FIRM</name>
<protein>
    <submittedName>
        <fullName evidence="1">Uncharacterized protein</fullName>
    </submittedName>
</protein>
<dbReference type="Proteomes" id="UP001222800">
    <property type="component" value="Chromosome"/>
</dbReference>
<organism evidence="1 2">
    <name type="scientific">Tepidibacter hydrothermalis</name>
    <dbReference type="NCBI Taxonomy" id="3036126"/>
    <lineage>
        <taxon>Bacteria</taxon>
        <taxon>Bacillati</taxon>
        <taxon>Bacillota</taxon>
        <taxon>Clostridia</taxon>
        <taxon>Peptostreptococcales</taxon>
        <taxon>Peptostreptococcaceae</taxon>
        <taxon>Tepidibacter</taxon>
    </lineage>
</organism>
<reference evidence="1 2" key="1">
    <citation type="submission" date="2023-03" db="EMBL/GenBank/DDBJ databases">
        <title>Complete genome sequence of Tepidibacter sp. SWIR-1, isolated from a deep-sea hydrothermal vent.</title>
        <authorList>
            <person name="Li X."/>
        </authorList>
    </citation>
    <scope>NUCLEOTIDE SEQUENCE [LARGE SCALE GENOMIC DNA]</scope>
    <source>
        <strain evidence="1 2">SWIR-1</strain>
    </source>
</reference>
<proteinExistence type="predicted"/>
<dbReference type="RefSeq" id="WP_277732059.1">
    <property type="nucleotide sequence ID" value="NZ_CP120733.1"/>
</dbReference>
<sequence length="114" mass="13522">MNKIKLKGMSGLFSKVYEKREFIIFPIKKGYVVYNSKKDFSDGHTHLKNFNSAKMAIDLVVNKKIPKSTNFYYLTSLIRIAQDKEYIDKIKELIETRKSKGKKKNYYNNSYCFR</sequence>
<gene>
    <name evidence="1" type="ORF">P4S50_17150</name>
</gene>
<evidence type="ECO:0000313" key="1">
    <source>
        <dbReference type="EMBL" id="WFD10082.1"/>
    </source>
</evidence>
<dbReference type="EMBL" id="CP120733">
    <property type="protein sequence ID" value="WFD10082.1"/>
    <property type="molecule type" value="Genomic_DNA"/>
</dbReference>
<keyword evidence="2" id="KW-1185">Reference proteome</keyword>